<feature type="domain" description="HTH hxlR-type" evidence="4">
    <location>
        <begin position="28"/>
        <end position="126"/>
    </location>
</feature>
<evidence type="ECO:0000256" key="3">
    <source>
        <dbReference type="ARBA" id="ARBA00023163"/>
    </source>
</evidence>
<dbReference type="Gene3D" id="1.10.10.10">
    <property type="entry name" value="Winged helix-like DNA-binding domain superfamily/Winged helix DNA-binding domain"/>
    <property type="match status" value="1"/>
</dbReference>
<dbReference type="Proteomes" id="UP001519325">
    <property type="component" value="Unassembled WGS sequence"/>
</dbReference>
<evidence type="ECO:0000313" key="6">
    <source>
        <dbReference type="Proteomes" id="UP001519325"/>
    </source>
</evidence>
<name>A0ABS4QKV2_9NOCA</name>
<dbReference type="PANTHER" id="PTHR33204:SF39">
    <property type="entry name" value="TRANSCRIPTIONAL REGULATORY PROTEIN"/>
    <property type="match status" value="1"/>
</dbReference>
<evidence type="ECO:0000313" key="5">
    <source>
        <dbReference type="EMBL" id="MBP2192334.1"/>
    </source>
</evidence>
<sequence>MSDRHIDVPAVLAFQLPRPVPAAELAACPVGQLLHRIGDKWTLVVLVLLGERTHRYNELHRAVEGISRRMLTRTLRTLEADGLVRREVHPTVPPTVEYSLTPPGLTLLERLSALAEWAVEHDATKAAQVAVR</sequence>
<proteinExistence type="predicted"/>
<evidence type="ECO:0000256" key="2">
    <source>
        <dbReference type="ARBA" id="ARBA00023125"/>
    </source>
</evidence>
<dbReference type="SUPFAM" id="SSF46785">
    <property type="entry name" value="Winged helix' DNA-binding domain"/>
    <property type="match status" value="1"/>
</dbReference>
<evidence type="ECO:0000259" key="4">
    <source>
        <dbReference type="PROSITE" id="PS51118"/>
    </source>
</evidence>
<keyword evidence="3" id="KW-0804">Transcription</keyword>
<gene>
    <name evidence="5" type="ORF">BJ987_005235</name>
</gene>
<keyword evidence="1" id="KW-0805">Transcription regulation</keyword>
<dbReference type="PROSITE" id="PS51118">
    <property type="entry name" value="HTH_HXLR"/>
    <property type="match status" value="1"/>
</dbReference>
<dbReference type="PANTHER" id="PTHR33204">
    <property type="entry name" value="TRANSCRIPTIONAL REGULATOR, MARR FAMILY"/>
    <property type="match status" value="1"/>
</dbReference>
<dbReference type="InterPro" id="IPR036388">
    <property type="entry name" value="WH-like_DNA-bd_sf"/>
</dbReference>
<evidence type="ECO:0000256" key="1">
    <source>
        <dbReference type="ARBA" id="ARBA00023015"/>
    </source>
</evidence>
<comment type="caution">
    <text evidence="5">The sequence shown here is derived from an EMBL/GenBank/DDBJ whole genome shotgun (WGS) entry which is preliminary data.</text>
</comment>
<dbReference type="GO" id="GO:0003677">
    <property type="term" value="F:DNA binding"/>
    <property type="evidence" value="ECO:0007669"/>
    <property type="project" value="UniProtKB-KW"/>
</dbReference>
<dbReference type="InterPro" id="IPR036390">
    <property type="entry name" value="WH_DNA-bd_sf"/>
</dbReference>
<organism evidence="5 6">
    <name type="scientific">Nocardia goodfellowii</name>
    <dbReference type="NCBI Taxonomy" id="882446"/>
    <lineage>
        <taxon>Bacteria</taxon>
        <taxon>Bacillati</taxon>
        <taxon>Actinomycetota</taxon>
        <taxon>Actinomycetes</taxon>
        <taxon>Mycobacteriales</taxon>
        <taxon>Nocardiaceae</taxon>
        <taxon>Nocardia</taxon>
    </lineage>
</organism>
<dbReference type="RefSeq" id="WP_209895089.1">
    <property type="nucleotide sequence ID" value="NZ_JAGGMR010000001.1"/>
</dbReference>
<dbReference type="InterPro" id="IPR002577">
    <property type="entry name" value="HTH_HxlR"/>
</dbReference>
<keyword evidence="2 5" id="KW-0238">DNA-binding</keyword>
<accession>A0ABS4QKV2</accession>
<reference evidence="5 6" key="1">
    <citation type="submission" date="2021-03" db="EMBL/GenBank/DDBJ databases">
        <title>Sequencing the genomes of 1000 actinobacteria strains.</title>
        <authorList>
            <person name="Klenk H.-P."/>
        </authorList>
    </citation>
    <scope>NUCLEOTIDE SEQUENCE [LARGE SCALE GENOMIC DNA]</scope>
    <source>
        <strain evidence="5 6">DSM 45516</strain>
    </source>
</reference>
<protein>
    <submittedName>
        <fullName evidence="5">DNA-binding HxlR family transcriptional regulator</fullName>
    </submittedName>
</protein>
<dbReference type="EMBL" id="JAGGMR010000001">
    <property type="protein sequence ID" value="MBP2192334.1"/>
    <property type="molecule type" value="Genomic_DNA"/>
</dbReference>
<dbReference type="Pfam" id="PF01638">
    <property type="entry name" value="HxlR"/>
    <property type="match status" value="1"/>
</dbReference>
<keyword evidence="6" id="KW-1185">Reference proteome</keyword>